<dbReference type="Gene3D" id="3.30.420.40">
    <property type="match status" value="2"/>
</dbReference>
<geneLocation type="plasmid" evidence="6 7">
    <name>unnamed3</name>
</geneLocation>
<evidence type="ECO:0000259" key="4">
    <source>
        <dbReference type="Pfam" id="PF00370"/>
    </source>
</evidence>
<dbReference type="InterPro" id="IPR018484">
    <property type="entry name" value="FGGY_N"/>
</dbReference>
<keyword evidence="6" id="KW-0614">Plasmid</keyword>
<dbReference type="AlphaFoldDB" id="A0AAF1KCY9"/>
<dbReference type="InterPro" id="IPR050406">
    <property type="entry name" value="FGGY_Carb_Kinase"/>
</dbReference>
<gene>
    <name evidence="6" type="ORF">PR017_27805</name>
</gene>
<dbReference type="PIRSF" id="PIRSF000538">
    <property type="entry name" value="GlpK"/>
    <property type="match status" value="1"/>
</dbReference>
<reference evidence="6 7" key="1">
    <citation type="journal article" date="2018" name="Sci. Rep.">
        <title>Rhizobium tumorigenes sp. nov., a novel plant tumorigenic bacterium isolated from cane gall tumors on thornless blackberry.</title>
        <authorList>
            <person name="Kuzmanovi N."/>
            <person name="Smalla K."/>
            <person name="Gronow S."/>
            <person name="PuBawska J."/>
        </authorList>
    </citation>
    <scope>NUCLEOTIDE SEQUENCE [LARGE SCALE GENOMIC DNA]</scope>
    <source>
        <strain evidence="6 7">1078</strain>
    </source>
</reference>
<keyword evidence="3 6" id="KW-0418">Kinase</keyword>
<dbReference type="Pfam" id="PF00370">
    <property type="entry name" value="FGGY_N"/>
    <property type="match status" value="1"/>
</dbReference>
<evidence type="ECO:0000313" key="7">
    <source>
        <dbReference type="Proteomes" id="UP000249499"/>
    </source>
</evidence>
<dbReference type="InterPro" id="IPR018485">
    <property type="entry name" value="FGGY_C"/>
</dbReference>
<evidence type="ECO:0000256" key="3">
    <source>
        <dbReference type="ARBA" id="ARBA00022777"/>
    </source>
</evidence>
<accession>A0AAF1KCY9</accession>
<keyword evidence="2" id="KW-0808">Transferase</keyword>
<organism evidence="6 7">
    <name type="scientific">Rhizobium tumorigenes</name>
    <dbReference type="NCBI Taxonomy" id="2041385"/>
    <lineage>
        <taxon>Bacteria</taxon>
        <taxon>Pseudomonadati</taxon>
        <taxon>Pseudomonadota</taxon>
        <taxon>Alphaproteobacteria</taxon>
        <taxon>Hyphomicrobiales</taxon>
        <taxon>Rhizobiaceae</taxon>
        <taxon>Rhizobium/Agrobacterium group</taxon>
        <taxon>Rhizobium</taxon>
    </lineage>
</organism>
<dbReference type="Proteomes" id="UP000249499">
    <property type="component" value="Plasmid unnamed3"/>
</dbReference>
<reference evidence="7" key="2">
    <citation type="journal article" date="2023" name="MicrobiologyOpen">
        <title>Genomics of the tumorigenes clade of the family Rhizobiaceae and description of Rhizobium rhododendri sp. nov.</title>
        <authorList>
            <person name="Kuzmanovic N."/>
            <person name="diCenzo G.C."/>
            <person name="Bunk B."/>
            <person name="Sproeer C."/>
            <person name="Fruehling A."/>
            <person name="Neumann-Schaal M."/>
            <person name="Overmann J."/>
            <person name="Smalla K."/>
        </authorList>
    </citation>
    <scope>NUCLEOTIDE SEQUENCE [LARGE SCALE GENOMIC DNA]</scope>
    <source>
        <strain evidence="7">1078</strain>
        <plasmid evidence="7">unnamed3</plasmid>
    </source>
</reference>
<name>A0AAF1KCY9_9HYPH</name>
<dbReference type="Pfam" id="PF02782">
    <property type="entry name" value="FGGY_C"/>
    <property type="match status" value="1"/>
</dbReference>
<dbReference type="GO" id="GO:0016301">
    <property type="term" value="F:kinase activity"/>
    <property type="evidence" value="ECO:0007669"/>
    <property type="project" value="UniProtKB-KW"/>
</dbReference>
<feature type="domain" description="Carbohydrate kinase FGGY C-terminal" evidence="5">
    <location>
        <begin position="252"/>
        <end position="432"/>
    </location>
</feature>
<evidence type="ECO:0000313" key="6">
    <source>
        <dbReference type="EMBL" id="WFR99199.1"/>
    </source>
</evidence>
<evidence type="ECO:0000256" key="1">
    <source>
        <dbReference type="ARBA" id="ARBA00009156"/>
    </source>
</evidence>
<evidence type="ECO:0000256" key="2">
    <source>
        <dbReference type="ARBA" id="ARBA00022679"/>
    </source>
</evidence>
<feature type="domain" description="Carbohydrate kinase FGGY N-terminal" evidence="4">
    <location>
        <begin position="5"/>
        <end position="241"/>
    </location>
</feature>
<dbReference type="GO" id="GO:0005975">
    <property type="term" value="P:carbohydrate metabolic process"/>
    <property type="evidence" value="ECO:0007669"/>
    <property type="project" value="InterPro"/>
</dbReference>
<proteinExistence type="inferred from homology"/>
<keyword evidence="7" id="KW-1185">Reference proteome</keyword>
<evidence type="ECO:0000259" key="5">
    <source>
        <dbReference type="Pfam" id="PF02782"/>
    </source>
</evidence>
<dbReference type="PANTHER" id="PTHR43095">
    <property type="entry name" value="SUGAR KINASE"/>
    <property type="match status" value="1"/>
</dbReference>
<dbReference type="EMBL" id="CP117260">
    <property type="protein sequence ID" value="WFR99199.1"/>
    <property type="molecule type" value="Genomic_DNA"/>
</dbReference>
<sequence length="496" mass="54013">MSRALLVDLGGSLLKAGVYELSGRPLATERVLNAFVEDDIDKAEQNPEVWWEALRTAVDRLDEQIPGGLTGVVAVAICGFTRSQVFLDREGEPVRPAITFRDSRAQGAVEDVLLRPQVKNHPLARHLNAFHPLARLLWLKHNEEAAWKNTQSVVEPKDYLNFKLTGSLASDSISQFWLVSAMEGGIGALAELAGLDKAVLPTIRRPHEVVGTVLANMPGSLSKIAGAAVFCGSNDTWTAAAGIGALKPSRGYCISGSSEVFGIMSDEKAEAPGLVTIPWGEAMWQLGGPGLNGANVLTWMVNSLMPDERPFEERLAILLSQQTGLPLLFHPYLHGERTPLWDRDIRACFMGLMAAHKPGDLVRGTMEGISFVNRMVLERAEAASGVEVQEIRLAGGGARNAYWNQIRADILKRPVLVSDTEEVGLLGCLALARLGLSLANDIGEAADGISTRFLRYEPRLAESRVYDDLYAVFQDTVETVRLASHRLAALSRNARH</sequence>
<dbReference type="InterPro" id="IPR043129">
    <property type="entry name" value="ATPase_NBD"/>
</dbReference>
<dbReference type="InterPro" id="IPR000577">
    <property type="entry name" value="Carb_kinase_FGGY"/>
</dbReference>
<dbReference type="RefSeq" id="WP_111218363.1">
    <property type="nucleotide sequence ID" value="NZ_CP117260.1"/>
</dbReference>
<dbReference type="SUPFAM" id="SSF53067">
    <property type="entry name" value="Actin-like ATPase domain"/>
    <property type="match status" value="2"/>
</dbReference>
<comment type="similarity">
    <text evidence="1">Belongs to the FGGY kinase family.</text>
</comment>
<protein>
    <submittedName>
        <fullName evidence="6">FGGY-family carbohydrate kinase</fullName>
    </submittedName>
</protein>
<dbReference type="KEGG" id="rtu:PR017_27805"/>